<dbReference type="RefSeq" id="WP_119813278.1">
    <property type="nucleotide sequence ID" value="NZ_QYUP01000200.1"/>
</dbReference>
<feature type="chain" id="PRO_5019151131" description="Porin" evidence="1">
    <location>
        <begin position="33"/>
        <end position="423"/>
    </location>
</feature>
<dbReference type="SUPFAM" id="SSF56935">
    <property type="entry name" value="Porins"/>
    <property type="match status" value="1"/>
</dbReference>
<sequence length="423" mass="45356">MQQQVLSSRPSIRPAVLALGAAIAFLCASARAGDLAYPNVAFSGFGSVGLTHASIRSADFTSSIMKSSGAGRTERWSPDVDSRLGAQLDLTLNKELSAVVQAVSEQRKDGSYKPAIEWANVKYQVSPDLSLRAGRIALPIFLAADYRKVGYAYPWVRTPVEVYNAIPLTSSDGVDANYRWNLGSVKNATQVFYGRTKKDLWDNATVEAHGIAGLSHTTSYGDASVRMSFLTANLTIDLARELFDAYRQFGPQGVAIADRFDIAHRRTSASSIGVNYDPGKWFAMAELGRIKTGGSYAGDSWTGYASAGFRSGDLTPYVAYAMVDPDSAIADPGIALDTLPASYRPLAATANGYLQSSLATIAVQSTVTVGTRWDLAPGMALKVQYDRVSPTDGSRGTLVNVDPGRFRSGQPFHVASAVLDFVF</sequence>
<accession>A0A418X795</accession>
<dbReference type="OrthoDB" id="197869at2"/>
<feature type="signal peptide" evidence="1">
    <location>
        <begin position="1"/>
        <end position="32"/>
    </location>
</feature>
<keyword evidence="1" id="KW-0732">Signal</keyword>
<protein>
    <recommendedName>
        <fullName evidence="4">Porin</fullName>
    </recommendedName>
</protein>
<organism evidence="2 3">
    <name type="scientific">Massilia cavernae</name>
    <dbReference type="NCBI Taxonomy" id="2320864"/>
    <lineage>
        <taxon>Bacteria</taxon>
        <taxon>Pseudomonadati</taxon>
        <taxon>Pseudomonadota</taxon>
        <taxon>Betaproteobacteria</taxon>
        <taxon>Burkholderiales</taxon>
        <taxon>Oxalobacteraceae</taxon>
        <taxon>Telluria group</taxon>
        <taxon>Massilia</taxon>
    </lineage>
</organism>
<evidence type="ECO:0000313" key="3">
    <source>
        <dbReference type="Proteomes" id="UP000284006"/>
    </source>
</evidence>
<proteinExistence type="predicted"/>
<comment type="caution">
    <text evidence="2">The sequence shown here is derived from an EMBL/GenBank/DDBJ whole genome shotgun (WGS) entry which is preliminary data.</text>
</comment>
<dbReference type="AlphaFoldDB" id="A0A418X795"/>
<gene>
    <name evidence="2" type="ORF">D3872_24875</name>
</gene>
<dbReference type="Proteomes" id="UP000284006">
    <property type="component" value="Unassembled WGS sequence"/>
</dbReference>
<dbReference type="EMBL" id="QYUP01000200">
    <property type="protein sequence ID" value="RJG08233.1"/>
    <property type="molecule type" value="Genomic_DNA"/>
</dbReference>
<name>A0A418X795_9BURK</name>
<evidence type="ECO:0000313" key="2">
    <source>
        <dbReference type="EMBL" id="RJG08233.1"/>
    </source>
</evidence>
<reference evidence="2 3" key="1">
    <citation type="submission" date="2018-09" db="EMBL/GenBank/DDBJ databases">
        <authorList>
            <person name="Zhu H."/>
        </authorList>
    </citation>
    <scope>NUCLEOTIDE SEQUENCE [LARGE SCALE GENOMIC DNA]</scope>
    <source>
        <strain evidence="2 3">K1S02-61</strain>
    </source>
</reference>
<keyword evidence="3" id="KW-1185">Reference proteome</keyword>
<evidence type="ECO:0000256" key="1">
    <source>
        <dbReference type="SAM" id="SignalP"/>
    </source>
</evidence>
<evidence type="ECO:0008006" key="4">
    <source>
        <dbReference type="Google" id="ProtNLM"/>
    </source>
</evidence>